<dbReference type="PROSITE" id="PS52015">
    <property type="entry name" value="TONB_CTD"/>
    <property type="match status" value="1"/>
</dbReference>
<evidence type="ECO:0000256" key="3">
    <source>
        <dbReference type="ARBA" id="ARBA00022448"/>
    </source>
</evidence>
<dbReference type="InterPro" id="IPR006260">
    <property type="entry name" value="TonB/TolA_C"/>
</dbReference>
<keyword evidence="9" id="KW-0472">Membrane</keyword>
<keyword evidence="13" id="KW-1185">Reference proteome</keyword>
<keyword evidence="7" id="KW-0653">Protein transport</keyword>
<feature type="region of interest" description="Disordered" evidence="10">
    <location>
        <begin position="1"/>
        <end position="85"/>
    </location>
</feature>
<evidence type="ECO:0000259" key="11">
    <source>
        <dbReference type="PROSITE" id="PS52015"/>
    </source>
</evidence>
<evidence type="ECO:0000256" key="6">
    <source>
        <dbReference type="ARBA" id="ARBA00022692"/>
    </source>
</evidence>
<accession>A0ABX2EQG8</accession>
<evidence type="ECO:0000256" key="5">
    <source>
        <dbReference type="ARBA" id="ARBA00022519"/>
    </source>
</evidence>
<dbReference type="Pfam" id="PF03544">
    <property type="entry name" value="TonB_C"/>
    <property type="match status" value="1"/>
</dbReference>
<evidence type="ECO:0000256" key="8">
    <source>
        <dbReference type="ARBA" id="ARBA00022989"/>
    </source>
</evidence>
<evidence type="ECO:0000313" key="12">
    <source>
        <dbReference type="EMBL" id="NRF70881.1"/>
    </source>
</evidence>
<reference evidence="12 13" key="1">
    <citation type="submission" date="2020-05" db="EMBL/GenBank/DDBJ databases">
        <title>Aquincola sp. isolate from soil.</title>
        <authorList>
            <person name="Han J."/>
            <person name="Kim D.-U."/>
        </authorList>
    </citation>
    <scope>NUCLEOTIDE SEQUENCE [LARGE SCALE GENOMIC DNA]</scope>
    <source>
        <strain evidence="12 13">S2</strain>
    </source>
</reference>
<dbReference type="PANTHER" id="PTHR33446">
    <property type="entry name" value="PROTEIN TONB-RELATED"/>
    <property type="match status" value="1"/>
</dbReference>
<name>A0ABX2EQG8_9BURK</name>
<feature type="domain" description="TonB C-terminal" evidence="11">
    <location>
        <begin position="91"/>
        <end position="186"/>
    </location>
</feature>
<feature type="compositionally biased region" description="Pro residues" evidence="10">
    <location>
        <begin position="64"/>
        <end position="85"/>
    </location>
</feature>
<gene>
    <name evidence="12" type="ORF">HLB44_28135</name>
</gene>
<keyword evidence="8" id="KW-1133">Transmembrane helix</keyword>
<comment type="caution">
    <text evidence="12">The sequence shown here is derived from an EMBL/GenBank/DDBJ whole genome shotgun (WGS) entry which is preliminary data.</text>
</comment>
<keyword evidence="4" id="KW-1003">Cell membrane</keyword>
<dbReference type="InterPro" id="IPR037682">
    <property type="entry name" value="TonB_C"/>
</dbReference>
<dbReference type="InterPro" id="IPR051045">
    <property type="entry name" value="TonB-dependent_transducer"/>
</dbReference>
<evidence type="ECO:0000256" key="7">
    <source>
        <dbReference type="ARBA" id="ARBA00022927"/>
    </source>
</evidence>
<evidence type="ECO:0000256" key="9">
    <source>
        <dbReference type="ARBA" id="ARBA00023136"/>
    </source>
</evidence>
<evidence type="ECO:0000256" key="10">
    <source>
        <dbReference type="SAM" id="MobiDB-lite"/>
    </source>
</evidence>
<proteinExistence type="inferred from homology"/>
<dbReference type="SUPFAM" id="SSF74653">
    <property type="entry name" value="TolA/TonB C-terminal domain"/>
    <property type="match status" value="1"/>
</dbReference>
<evidence type="ECO:0000256" key="1">
    <source>
        <dbReference type="ARBA" id="ARBA00004383"/>
    </source>
</evidence>
<protein>
    <submittedName>
        <fullName evidence="12">Energy transducer TonB</fullName>
    </submittedName>
</protein>
<comment type="subcellular location">
    <subcellularLocation>
        <location evidence="1">Cell inner membrane</location>
        <topology evidence="1">Single-pass membrane protein</topology>
        <orientation evidence="1">Periplasmic side</orientation>
    </subcellularLocation>
</comment>
<evidence type="ECO:0000256" key="4">
    <source>
        <dbReference type="ARBA" id="ARBA00022475"/>
    </source>
</evidence>
<dbReference type="PANTHER" id="PTHR33446:SF2">
    <property type="entry name" value="PROTEIN TONB"/>
    <property type="match status" value="1"/>
</dbReference>
<dbReference type="NCBIfam" id="TIGR01352">
    <property type="entry name" value="tonB_Cterm"/>
    <property type="match status" value="1"/>
</dbReference>
<dbReference type="EMBL" id="JABRWJ010000009">
    <property type="protein sequence ID" value="NRF70881.1"/>
    <property type="molecule type" value="Genomic_DNA"/>
</dbReference>
<keyword evidence="5" id="KW-0997">Cell inner membrane</keyword>
<evidence type="ECO:0000256" key="2">
    <source>
        <dbReference type="ARBA" id="ARBA00006555"/>
    </source>
</evidence>
<dbReference type="Proteomes" id="UP000737171">
    <property type="component" value="Unassembled WGS sequence"/>
</dbReference>
<organism evidence="12 13">
    <name type="scientific">Pseudaquabacterium terrae</name>
    <dbReference type="NCBI Taxonomy" id="2732868"/>
    <lineage>
        <taxon>Bacteria</taxon>
        <taxon>Pseudomonadati</taxon>
        <taxon>Pseudomonadota</taxon>
        <taxon>Betaproteobacteria</taxon>
        <taxon>Burkholderiales</taxon>
        <taxon>Sphaerotilaceae</taxon>
        <taxon>Pseudaquabacterium</taxon>
    </lineage>
</organism>
<evidence type="ECO:0000313" key="13">
    <source>
        <dbReference type="Proteomes" id="UP000737171"/>
    </source>
</evidence>
<sequence length="186" mass="19357">MVEVIKAPIETKIIEEVKPPPPPPPENLPPPPKMAPPPPSFVPPPEVQIANPPPAPAITVTREAPPPAPPVALAPPPAPTAPPAPVAPRVAVAAQINVNACDKPEYPAAATRAEATGVTKIRFTVDAAGKVSKAEVEKASGASREHRLLDRAAVEALSKCPFKPGTDETGKPVGATTVVEYHWKLE</sequence>
<dbReference type="Gene3D" id="3.30.1150.10">
    <property type="match status" value="1"/>
</dbReference>
<feature type="compositionally biased region" description="Pro residues" evidence="10">
    <location>
        <begin position="19"/>
        <end position="56"/>
    </location>
</feature>
<keyword evidence="6" id="KW-0812">Transmembrane</keyword>
<comment type="similarity">
    <text evidence="2">Belongs to the TonB family.</text>
</comment>
<keyword evidence="3" id="KW-0813">Transport</keyword>